<dbReference type="Gene3D" id="3.30.310.10">
    <property type="entry name" value="TATA-Binding Protein"/>
    <property type="match status" value="1"/>
</dbReference>
<keyword evidence="8" id="KW-0653">Protein transport</keyword>
<organism evidence="14 15">
    <name type="scientific">Romanomermis culicivorax</name>
    <name type="common">Nematode worm</name>
    <dbReference type="NCBI Taxonomy" id="13658"/>
    <lineage>
        <taxon>Eukaryota</taxon>
        <taxon>Metazoa</taxon>
        <taxon>Ecdysozoa</taxon>
        <taxon>Nematoda</taxon>
        <taxon>Enoplea</taxon>
        <taxon>Dorylaimia</taxon>
        <taxon>Mermithida</taxon>
        <taxon>Mermithoidea</taxon>
        <taxon>Mermithidae</taxon>
        <taxon>Romanomermis</taxon>
    </lineage>
</organism>
<keyword evidence="14" id="KW-1185">Reference proteome</keyword>
<dbReference type="GO" id="GO:0006891">
    <property type="term" value="P:intra-Golgi vesicle-mediated transport"/>
    <property type="evidence" value="ECO:0007669"/>
    <property type="project" value="TreeGrafter"/>
</dbReference>
<sequence>MSFASFTRATGDDLQPTGDGCKLQVMCFELGVRTIIQEKPIKKDEKPKVTLQEVYAEQLRAIPEFSKLGPLFKSSDVTPLTESEVEYVVGCVKHVFNDHVVLQFDCRNTLNDQLLENVSVVIEPQSPQWIIQSYITIPKLAFNQPSSAFVLLKMPPDLASAVGSFTCTMKYLIKDCDPITGEPDSEEGYNDEYVLEDVEILVADHVQRTLKTNFQAFWDELGGQNHIEDTYALSTMKSLEEAVKNLQQYMGLGPCERTERVPDGKASHALLMSGIYRGGYDAAARAKLALTADGTVTLNLAVRSSNALVSEMIASAIG</sequence>
<evidence type="ECO:0000259" key="13">
    <source>
        <dbReference type="Pfam" id="PF16381"/>
    </source>
</evidence>
<keyword evidence="11" id="KW-0968">Cytoplasmic vesicle</keyword>
<dbReference type="Proteomes" id="UP000887565">
    <property type="component" value="Unplaced"/>
</dbReference>
<evidence type="ECO:0000256" key="11">
    <source>
        <dbReference type="ARBA" id="ARBA00023329"/>
    </source>
</evidence>
<dbReference type="InterPro" id="IPR012295">
    <property type="entry name" value="TBP_dom_sf"/>
</dbReference>
<keyword evidence="9" id="KW-0333">Golgi apparatus</keyword>
<evidence type="ECO:0000313" key="15">
    <source>
        <dbReference type="WBParaSite" id="nRc.2.0.1.t44574-RA"/>
    </source>
</evidence>
<dbReference type="InterPro" id="IPR013040">
    <property type="entry name" value="Coatomer_gsu_app_Ig-like_dom"/>
</dbReference>
<keyword evidence="6" id="KW-0677">Repeat</keyword>
<reference evidence="15" key="1">
    <citation type="submission" date="2022-11" db="UniProtKB">
        <authorList>
            <consortium name="WormBaseParasite"/>
        </authorList>
    </citation>
    <scope>IDENTIFICATION</scope>
</reference>
<dbReference type="Pfam" id="PF08752">
    <property type="entry name" value="COP-gamma_platf"/>
    <property type="match status" value="1"/>
</dbReference>
<dbReference type="Pfam" id="PF16381">
    <property type="entry name" value="Coatomer_g_Cpla"/>
    <property type="match status" value="1"/>
</dbReference>
<evidence type="ECO:0000256" key="4">
    <source>
        <dbReference type="ARBA" id="ARBA00022448"/>
    </source>
</evidence>
<dbReference type="WBParaSite" id="nRc.2.0.1.t44574-RA">
    <property type="protein sequence ID" value="nRc.2.0.1.t44574-RA"/>
    <property type="gene ID" value="nRc.2.0.1.g44574"/>
</dbReference>
<evidence type="ECO:0000256" key="2">
    <source>
        <dbReference type="ARBA" id="ARBA00004347"/>
    </source>
</evidence>
<accession>A0A915L480</accession>
<dbReference type="GO" id="GO:0006886">
    <property type="term" value="P:intracellular protein transport"/>
    <property type="evidence" value="ECO:0007669"/>
    <property type="project" value="InterPro"/>
</dbReference>
<keyword evidence="10" id="KW-0472">Membrane</keyword>
<dbReference type="InterPro" id="IPR013041">
    <property type="entry name" value="Clathrin_app_Ig-like_sf"/>
</dbReference>
<keyword evidence="7" id="KW-0931">ER-Golgi transport</keyword>
<evidence type="ECO:0000256" key="1">
    <source>
        <dbReference type="ARBA" id="ARBA00004255"/>
    </source>
</evidence>
<protein>
    <submittedName>
        <fullName evidence="15">Coatomer subunit gamma</fullName>
    </submittedName>
</protein>
<keyword evidence="5" id="KW-0963">Cytoplasm</keyword>
<dbReference type="GO" id="GO:0072384">
    <property type="term" value="P:organelle transport along microtubule"/>
    <property type="evidence" value="ECO:0007669"/>
    <property type="project" value="TreeGrafter"/>
</dbReference>
<evidence type="ECO:0000256" key="8">
    <source>
        <dbReference type="ARBA" id="ARBA00022927"/>
    </source>
</evidence>
<dbReference type="GO" id="GO:0006888">
    <property type="term" value="P:endoplasmic reticulum to Golgi vesicle-mediated transport"/>
    <property type="evidence" value="ECO:0007669"/>
    <property type="project" value="TreeGrafter"/>
</dbReference>
<comment type="similarity">
    <text evidence="3">Belongs to the COPG family.</text>
</comment>
<dbReference type="OMA" id="PCERTER"/>
<evidence type="ECO:0000256" key="9">
    <source>
        <dbReference type="ARBA" id="ARBA00023034"/>
    </source>
</evidence>
<dbReference type="GO" id="GO:0030126">
    <property type="term" value="C:COPI vesicle coat"/>
    <property type="evidence" value="ECO:0007669"/>
    <property type="project" value="InterPro"/>
</dbReference>
<dbReference type="GO" id="GO:0009306">
    <property type="term" value="P:protein secretion"/>
    <property type="evidence" value="ECO:0007669"/>
    <property type="project" value="TreeGrafter"/>
</dbReference>
<dbReference type="InterPro" id="IPR017106">
    <property type="entry name" value="Coatomer_gsu"/>
</dbReference>
<dbReference type="AlphaFoldDB" id="A0A915L480"/>
<dbReference type="GO" id="GO:0005793">
    <property type="term" value="C:endoplasmic reticulum-Golgi intermediate compartment"/>
    <property type="evidence" value="ECO:0007669"/>
    <property type="project" value="TreeGrafter"/>
</dbReference>
<evidence type="ECO:0000256" key="7">
    <source>
        <dbReference type="ARBA" id="ARBA00022892"/>
    </source>
</evidence>
<evidence type="ECO:0000259" key="12">
    <source>
        <dbReference type="Pfam" id="PF08752"/>
    </source>
</evidence>
<dbReference type="FunFam" id="2.60.40.1480:FF:000001">
    <property type="entry name" value="Coatomer subunit gamma"/>
    <property type="match status" value="1"/>
</dbReference>
<dbReference type="GO" id="GO:0000139">
    <property type="term" value="C:Golgi membrane"/>
    <property type="evidence" value="ECO:0007669"/>
    <property type="project" value="UniProtKB-SubCell"/>
</dbReference>
<dbReference type="Gene3D" id="2.60.40.1480">
    <property type="entry name" value="Coatomer, gamma subunit, appendage domain"/>
    <property type="match status" value="1"/>
</dbReference>
<comment type="subcellular location">
    <subcellularLocation>
        <location evidence="2">Cytoplasmic vesicle</location>
        <location evidence="2">COPI-coated vesicle membrane</location>
        <topology evidence="2">Peripheral membrane protein</topology>
        <orientation evidence="2">Cytoplasmic side</orientation>
    </subcellularLocation>
    <subcellularLocation>
        <location evidence="1">Golgi apparatus membrane</location>
        <topology evidence="1">Peripheral membrane protein</topology>
        <orientation evidence="1">Cytoplasmic side</orientation>
    </subcellularLocation>
</comment>
<dbReference type="GO" id="GO:0005198">
    <property type="term" value="F:structural molecule activity"/>
    <property type="evidence" value="ECO:0007669"/>
    <property type="project" value="InterPro"/>
</dbReference>
<evidence type="ECO:0000256" key="5">
    <source>
        <dbReference type="ARBA" id="ARBA00022490"/>
    </source>
</evidence>
<dbReference type="PANTHER" id="PTHR10261:SF0">
    <property type="entry name" value="COATOMER SUBUNIT GAMMA-2"/>
    <property type="match status" value="1"/>
</dbReference>
<dbReference type="SUPFAM" id="SSF49348">
    <property type="entry name" value="Clathrin adaptor appendage domain"/>
    <property type="match status" value="1"/>
</dbReference>
<dbReference type="SUPFAM" id="SSF55711">
    <property type="entry name" value="Subdomain of clathrin and coatomer appendage domain"/>
    <property type="match status" value="1"/>
</dbReference>
<dbReference type="PANTHER" id="PTHR10261">
    <property type="entry name" value="COATOMER SUBUNIT GAMMA"/>
    <property type="match status" value="1"/>
</dbReference>
<dbReference type="InterPro" id="IPR032154">
    <property type="entry name" value="Coatomer_g_Cpla"/>
</dbReference>
<dbReference type="FunFam" id="3.30.310.10:FF:000011">
    <property type="entry name" value="Coatomer subunit gamma"/>
    <property type="match status" value="1"/>
</dbReference>
<keyword evidence="4" id="KW-0813">Transport</keyword>
<evidence type="ECO:0000313" key="14">
    <source>
        <dbReference type="Proteomes" id="UP000887565"/>
    </source>
</evidence>
<feature type="domain" description="Coatomer subunit gamma C-terminal" evidence="13">
    <location>
        <begin position="203"/>
        <end position="317"/>
    </location>
</feature>
<evidence type="ECO:0000256" key="3">
    <source>
        <dbReference type="ARBA" id="ARBA00010720"/>
    </source>
</evidence>
<feature type="domain" description="Coatomer gamma subunit appendage Ig-like subdomain" evidence="12">
    <location>
        <begin position="54"/>
        <end position="200"/>
    </location>
</feature>
<dbReference type="GO" id="GO:0005783">
    <property type="term" value="C:endoplasmic reticulum"/>
    <property type="evidence" value="ECO:0007669"/>
    <property type="project" value="TreeGrafter"/>
</dbReference>
<proteinExistence type="inferred from homology"/>
<dbReference type="InterPro" id="IPR037067">
    <property type="entry name" value="Coatomer_gsu_app_sf"/>
</dbReference>
<evidence type="ECO:0000256" key="6">
    <source>
        <dbReference type="ARBA" id="ARBA00022737"/>
    </source>
</evidence>
<dbReference type="InterPro" id="IPR009028">
    <property type="entry name" value="Coatomer/calthrin_app_sub_C"/>
</dbReference>
<evidence type="ECO:0000256" key="10">
    <source>
        <dbReference type="ARBA" id="ARBA00023136"/>
    </source>
</evidence>
<name>A0A915L480_ROMCU</name>